<feature type="transmembrane region" description="Helical" evidence="6">
    <location>
        <begin position="112"/>
        <end position="131"/>
    </location>
</feature>
<feature type="transmembrane region" description="Helical" evidence="6">
    <location>
        <begin position="137"/>
        <end position="159"/>
    </location>
</feature>
<feature type="transmembrane region" description="Helical" evidence="6">
    <location>
        <begin position="217"/>
        <end position="236"/>
    </location>
</feature>
<feature type="transmembrane region" description="Helical" evidence="6">
    <location>
        <begin position="85"/>
        <end position="105"/>
    </location>
</feature>
<dbReference type="Proteomes" id="UP000777935">
    <property type="component" value="Unassembled WGS sequence"/>
</dbReference>
<dbReference type="InterPro" id="IPR032694">
    <property type="entry name" value="CopC/D"/>
</dbReference>
<keyword evidence="3 6" id="KW-0812">Transmembrane</keyword>
<dbReference type="EMBL" id="JABUFE010000001">
    <property type="protein sequence ID" value="NSX53329.1"/>
    <property type="molecule type" value="Genomic_DNA"/>
</dbReference>
<proteinExistence type="predicted"/>
<sequence>MPDLWGLASIATKFALYLGVLTSVGTVLTSILFQLSGHRRFTVMFASLGLAATLLSFSLAGATLTGDARGMTDPEMLGLLWSTPVGTAVTLRSLGLVLLVVGLFLGRIGWAFSLIGGGLALWSFTTIGHIPGRSRPVLNLVLMFHLVAISIWIGILSPLRTAALDANGATDAADLGHRFGRMASVLVPLLVLAGGYMGFELVGSLSALLGGSYGQALVLKVLFVAVLLALAAANKLRFIPNLATGDQAAANHLAKSISFEWMVVVAVLFSTAVLTSVLKLPA</sequence>
<feature type="transmembrane region" description="Helical" evidence="6">
    <location>
        <begin position="45"/>
        <end position="65"/>
    </location>
</feature>
<feature type="transmembrane region" description="Helical" evidence="6">
    <location>
        <begin position="257"/>
        <end position="278"/>
    </location>
</feature>
<evidence type="ECO:0000256" key="5">
    <source>
        <dbReference type="ARBA" id="ARBA00023136"/>
    </source>
</evidence>
<evidence type="ECO:0000259" key="7">
    <source>
        <dbReference type="Pfam" id="PF05425"/>
    </source>
</evidence>
<keyword evidence="2" id="KW-1003">Cell membrane</keyword>
<evidence type="ECO:0000313" key="9">
    <source>
        <dbReference type="Proteomes" id="UP000777935"/>
    </source>
</evidence>
<keyword evidence="9" id="KW-1185">Reference proteome</keyword>
<evidence type="ECO:0000256" key="4">
    <source>
        <dbReference type="ARBA" id="ARBA00022989"/>
    </source>
</evidence>
<evidence type="ECO:0000256" key="2">
    <source>
        <dbReference type="ARBA" id="ARBA00022475"/>
    </source>
</evidence>
<dbReference type="InterPro" id="IPR008457">
    <property type="entry name" value="Cu-R_CopD_dom"/>
</dbReference>
<feature type="transmembrane region" description="Helical" evidence="6">
    <location>
        <begin position="14"/>
        <end position="33"/>
    </location>
</feature>
<protein>
    <submittedName>
        <fullName evidence="8">CopD family protein</fullName>
    </submittedName>
</protein>
<feature type="transmembrane region" description="Helical" evidence="6">
    <location>
        <begin position="179"/>
        <end position="197"/>
    </location>
</feature>
<gene>
    <name evidence="8" type="ORF">HRQ87_00775</name>
</gene>
<keyword evidence="5 6" id="KW-0472">Membrane</keyword>
<evidence type="ECO:0000256" key="6">
    <source>
        <dbReference type="SAM" id="Phobius"/>
    </source>
</evidence>
<reference evidence="8 9" key="1">
    <citation type="submission" date="2020-06" db="EMBL/GenBank/DDBJ databases">
        <title>Sulfitobacter algicola sp. nov., isolated from green algae.</title>
        <authorList>
            <person name="Wang C."/>
        </authorList>
    </citation>
    <scope>NUCLEOTIDE SEQUENCE [LARGE SCALE GENOMIC DNA]</scope>
    <source>
        <strain evidence="8 9">1151</strain>
    </source>
</reference>
<evidence type="ECO:0000256" key="3">
    <source>
        <dbReference type="ARBA" id="ARBA00022692"/>
    </source>
</evidence>
<dbReference type="PANTHER" id="PTHR34820">
    <property type="entry name" value="INNER MEMBRANE PROTEIN YEBZ"/>
    <property type="match status" value="1"/>
</dbReference>
<comment type="subcellular location">
    <subcellularLocation>
        <location evidence="1">Cell membrane</location>
        <topology evidence="1">Multi-pass membrane protein</topology>
    </subcellularLocation>
</comment>
<accession>A0ABX2IKC9</accession>
<dbReference type="Pfam" id="PF05425">
    <property type="entry name" value="CopD"/>
    <property type="match status" value="1"/>
</dbReference>
<feature type="domain" description="Copper resistance protein D" evidence="7">
    <location>
        <begin position="177"/>
        <end position="274"/>
    </location>
</feature>
<name>A0ABX2IKC9_9RHOB</name>
<evidence type="ECO:0000313" key="8">
    <source>
        <dbReference type="EMBL" id="NSX53329.1"/>
    </source>
</evidence>
<organism evidence="8 9">
    <name type="scientific">Parasulfitobacter algicola</name>
    <dbReference type="NCBI Taxonomy" id="2614809"/>
    <lineage>
        <taxon>Bacteria</taxon>
        <taxon>Pseudomonadati</taxon>
        <taxon>Pseudomonadota</taxon>
        <taxon>Alphaproteobacteria</taxon>
        <taxon>Rhodobacterales</taxon>
        <taxon>Roseobacteraceae</taxon>
        <taxon>Parasulfitobacter</taxon>
    </lineage>
</organism>
<evidence type="ECO:0000256" key="1">
    <source>
        <dbReference type="ARBA" id="ARBA00004651"/>
    </source>
</evidence>
<dbReference type="PANTHER" id="PTHR34820:SF4">
    <property type="entry name" value="INNER MEMBRANE PROTEIN YEBZ"/>
    <property type="match status" value="1"/>
</dbReference>
<keyword evidence="4 6" id="KW-1133">Transmembrane helix</keyword>
<comment type="caution">
    <text evidence="8">The sequence shown here is derived from an EMBL/GenBank/DDBJ whole genome shotgun (WGS) entry which is preliminary data.</text>
</comment>